<feature type="region of interest" description="Disordered" evidence="1">
    <location>
        <begin position="158"/>
        <end position="185"/>
    </location>
</feature>
<dbReference type="Proteomes" id="UP000807353">
    <property type="component" value="Unassembled WGS sequence"/>
</dbReference>
<proteinExistence type="predicted"/>
<evidence type="ECO:0000313" key="3">
    <source>
        <dbReference type="Proteomes" id="UP000807353"/>
    </source>
</evidence>
<dbReference type="EMBL" id="MU150272">
    <property type="protein sequence ID" value="KAF9462411.1"/>
    <property type="molecule type" value="Genomic_DNA"/>
</dbReference>
<gene>
    <name evidence="2" type="ORF">BDZ94DRAFT_727843</name>
</gene>
<evidence type="ECO:0000313" key="2">
    <source>
        <dbReference type="EMBL" id="KAF9462411.1"/>
    </source>
</evidence>
<reference evidence="2" key="1">
    <citation type="submission" date="2020-11" db="EMBL/GenBank/DDBJ databases">
        <authorList>
            <consortium name="DOE Joint Genome Institute"/>
            <person name="Ahrendt S."/>
            <person name="Riley R."/>
            <person name="Andreopoulos W."/>
            <person name="Labutti K."/>
            <person name="Pangilinan J."/>
            <person name="Ruiz-Duenas F.J."/>
            <person name="Barrasa J.M."/>
            <person name="Sanchez-Garcia M."/>
            <person name="Camarero S."/>
            <person name="Miyauchi S."/>
            <person name="Serrano A."/>
            <person name="Linde D."/>
            <person name="Babiker R."/>
            <person name="Drula E."/>
            <person name="Ayuso-Fernandez I."/>
            <person name="Pacheco R."/>
            <person name="Padilla G."/>
            <person name="Ferreira P."/>
            <person name="Barriuso J."/>
            <person name="Kellner H."/>
            <person name="Castanera R."/>
            <person name="Alfaro M."/>
            <person name="Ramirez L."/>
            <person name="Pisabarro A.G."/>
            <person name="Kuo A."/>
            <person name="Tritt A."/>
            <person name="Lipzen A."/>
            <person name="He G."/>
            <person name="Yan M."/>
            <person name="Ng V."/>
            <person name="Cullen D."/>
            <person name="Martin F."/>
            <person name="Rosso M.-N."/>
            <person name="Henrissat B."/>
            <person name="Hibbett D."/>
            <person name="Martinez A.T."/>
            <person name="Grigoriev I.V."/>
        </authorList>
    </citation>
    <scope>NUCLEOTIDE SEQUENCE</scope>
    <source>
        <strain evidence="2">CBS 247.69</strain>
    </source>
</reference>
<comment type="caution">
    <text evidence="2">The sequence shown here is derived from an EMBL/GenBank/DDBJ whole genome shotgun (WGS) entry which is preliminary data.</text>
</comment>
<keyword evidence="3" id="KW-1185">Reference proteome</keyword>
<protein>
    <submittedName>
        <fullName evidence="2">Uncharacterized protein</fullName>
    </submittedName>
</protein>
<organism evidence="2 3">
    <name type="scientific">Collybia nuda</name>
    <dbReference type="NCBI Taxonomy" id="64659"/>
    <lineage>
        <taxon>Eukaryota</taxon>
        <taxon>Fungi</taxon>
        <taxon>Dikarya</taxon>
        <taxon>Basidiomycota</taxon>
        <taxon>Agaricomycotina</taxon>
        <taxon>Agaricomycetes</taxon>
        <taxon>Agaricomycetidae</taxon>
        <taxon>Agaricales</taxon>
        <taxon>Tricholomatineae</taxon>
        <taxon>Clitocybaceae</taxon>
        <taxon>Collybia</taxon>
    </lineage>
</organism>
<accession>A0A9P6CE01</accession>
<feature type="region of interest" description="Disordered" evidence="1">
    <location>
        <begin position="40"/>
        <end position="109"/>
    </location>
</feature>
<name>A0A9P6CE01_9AGAR</name>
<feature type="compositionally biased region" description="Basic and acidic residues" evidence="1">
    <location>
        <begin position="73"/>
        <end position="99"/>
    </location>
</feature>
<sequence>MVVTQTMLGIEGDELAISMDMFDAENQERYLDEREMYYDDEDINPDHLPGLVDINDMPPTTAEVGLETGDSQDTEKKKVDKGKGKAVDKGKGKARDKGKGRARASPYSFIASRTHHEGNGHIPRLGMTGYNRPDWISRILDRPTNFDNLYEGRNEFSHYSSAPHLDPYGYSGIPIASGSGTRRDD</sequence>
<dbReference type="AlphaFoldDB" id="A0A9P6CE01"/>
<evidence type="ECO:0000256" key="1">
    <source>
        <dbReference type="SAM" id="MobiDB-lite"/>
    </source>
</evidence>